<keyword evidence="4" id="KW-1185">Reference proteome</keyword>
<dbReference type="Proteomes" id="UP001633002">
    <property type="component" value="Unassembled WGS sequence"/>
</dbReference>
<evidence type="ECO:0000313" key="3">
    <source>
        <dbReference type="EMBL" id="KAL3689325.1"/>
    </source>
</evidence>
<organism evidence="3 4">
    <name type="scientific">Riccia sorocarpa</name>
    <dbReference type="NCBI Taxonomy" id="122646"/>
    <lineage>
        <taxon>Eukaryota</taxon>
        <taxon>Viridiplantae</taxon>
        <taxon>Streptophyta</taxon>
        <taxon>Embryophyta</taxon>
        <taxon>Marchantiophyta</taxon>
        <taxon>Marchantiopsida</taxon>
        <taxon>Marchantiidae</taxon>
        <taxon>Marchantiales</taxon>
        <taxon>Ricciaceae</taxon>
        <taxon>Riccia</taxon>
    </lineage>
</organism>
<accession>A0ABD3HCS5</accession>
<evidence type="ECO:0000313" key="4">
    <source>
        <dbReference type="Proteomes" id="UP001633002"/>
    </source>
</evidence>
<feature type="compositionally biased region" description="Basic and acidic residues" evidence="2">
    <location>
        <begin position="186"/>
        <end position="198"/>
    </location>
</feature>
<feature type="region of interest" description="Disordered" evidence="2">
    <location>
        <begin position="158"/>
        <end position="221"/>
    </location>
</feature>
<sequence>MLLLETGFPVAGPIRTAALTWAPMMAIMKNWLILLGRQNYLTMITRTNMTPIFDAVLTGSKFDWTAAIMDQLITCILAYQKGAQRGKFMMVHILMILLMETKIWRIEDTEEVENARVPHSSTLLVFDIFYDKLMGMKLSPYLDSELLGYVHSRSWNNHETSGDKRVPEIDINAPPEPLGTVPVAEGSKKRDNQEENQDRSLVTIGSPTRVASGSPMEKDSPTRFIYDLRDRPEVMLKDLDRQLREQELEIREELRRKKEESPPVVIAELKRMEAEVERLQKNNDLLVADNEKLNLEYLRQAGVLNNAVASNHQVIKDWEQYCKELKEMTQSHIIELRDQAIALQNEDITERLENLKKEVEQALEDRKEVNRLSRVFRLHLDLKDEVHYQVTQENKQLTEAVGQTIRERDDLQAQVDKLEAQIKKAQQDFDLMVKQKRSEYVKYQNEVTHEQLTRQKEWQQRMEAEKAKVSAPLQEAMKNQEEEYKKKMEELREAREVRNQGYRDIMGMMLQEIEGGSALSQFLKTQPQGDENSILFFWREELEKAVHKLASMRQEGRMKERYCKRLQAKSKDNQRLAFALRQAEERADVMAGTIMENNLELPSERARHYSRQVRR</sequence>
<gene>
    <name evidence="3" type="ORF">R1sor_015634</name>
</gene>
<name>A0ABD3HCS5_9MARC</name>
<keyword evidence="1" id="KW-0175">Coiled coil</keyword>
<reference evidence="3 4" key="1">
    <citation type="submission" date="2024-09" db="EMBL/GenBank/DDBJ databases">
        <title>Chromosome-scale assembly of Riccia sorocarpa.</title>
        <authorList>
            <person name="Paukszto L."/>
        </authorList>
    </citation>
    <scope>NUCLEOTIDE SEQUENCE [LARGE SCALE GENOMIC DNA]</scope>
    <source>
        <strain evidence="3">LP-2024</strain>
        <tissue evidence="3">Aerial parts of the thallus</tissue>
    </source>
</reference>
<feature type="coiled-coil region" evidence="1">
    <location>
        <begin position="338"/>
        <end position="435"/>
    </location>
</feature>
<proteinExistence type="predicted"/>
<dbReference type="AlphaFoldDB" id="A0ABD3HCS5"/>
<feature type="compositionally biased region" description="Polar residues" evidence="2">
    <location>
        <begin position="199"/>
        <end position="211"/>
    </location>
</feature>
<feature type="coiled-coil region" evidence="1">
    <location>
        <begin position="236"/>
        <end position="296"/>
    </location>
</feature>
<evidence type="ECO:0000256" key="1">
    <source>
        <dbReference type="SAM" id="Coils"/>
    </source>
</evidence>
<protein>
    <submittedName>
        <fullName evidence="3">Uncharacterized protein</fullName>
    </submittedName>
</protein>
<dbReference type="EMBL" id="JBJQOH010000004">
    <property type="protein sequence ID" value="KAL3689325.1"/>
    <property type="molecule type" value="Genomic_DNA"/>
</dbReference>
<comment type="caution">
    <text evidence="3">The sequence shown here is derived from an EMBL/GenBank/DDBJ whole genome shotgun (WGS) entry which is preliminary data.</text>
</comment>
<evidence type="ECO:0000256" key="2">
    <source>
        <dbReference type="SAM" id="MobiDB-lite"/>
    </source>
</evidence>